<dbReference type="SUPFAM" id="SSF50978">
    <property type="entry name" value="WD40 repeat-like"/>
    <property type="match status" value="1"/>
</dbReference>
<accession>A0A6J2XG73</accession>
<dbReference type="InterPro" id="IPR036322">
    <property type="entry name" value="WD40_repeat_dom_sf"/>
</dbReference>
<feature type="coiled-coil region" evidence="9">
    <location>
        <begin position="1335"/>
        <end position="1362"/>
    </location>
</feature>
<evidence type="ECO:0000256" key="4">
    <source>
        <dbReference type="ARBA" id="ARBA00022737"/>
    </source>
</evidence>
<dbReference type="RefSeq" id="XP_030750380.1">
    <property type="nucleotide sequence ID" value="XM_030894520.1"/>
</dbReference>
<evidence type="ECO:0000256" key="3">
    <source>
        <dbReference type="ARBA" id="ARBA00022574"/>
    </source>
</evidence>
<dbReference type="GeneID" id="115878135"/>
<dbReference type="SMART" id="SM00320">
    <property type="entry name" value="WD40"/>
    <property type="match status" value="7"/>
</dbReference>
<feature type="region of interest" description="Disordered" evidence="10">
    <location>
        <begin position="1394"/>
        <end position="1424"/>
    </location>
</feature>
<dbReference type="Pfam" id="PF00400">
    <property type="entry name" value="WD40"/>
    <property type="match status" value="2"/>
</dbReference>
<keyword evidence="7" id="KW-0966">Cell projection</keyword>
<evidence type="ECO:0000256" key="10">
    <source>
        <dbReference type="SAM" id="MobiDB-lite"/>
    </source>
</evidence>
<comment type="subcellular location">
    <subcellularLocation>
        <location evidence="1">Cytoplasm</location>
        <location evidence="1">Cytoskeleton</location>
        <location evidence="1">Cilium axoneme</location>
    </subcellularLocation>
</comment>
<evidence type="ECO:0000256" key="8">
    <source>
        <dbReference type="PROSITE-ProRule" id="PRU00221"/>
    </source>
</evidence>
<dbReference type="InterPro" id="IPR001680">
    <property type="entry name" value="WD40_rpt"/>
</dbReference>
<evidence type="ECO:0000256" key="7">
    <source>
        <dbReference type="ARBA" id="ARBA00023273"/>
    </source>
</evidence>
<dbReference type="PANTHER" id="PTHR14885:SF3">
    <property type="entry name" value="CILIA- AND FLAGELLA-ASSOCIATED PROTEIN 44"/>
    <property type="match status" value="1"/>
</dbReference>
<evidence type="ECO:0000313" key="11">
    <source>
        <dbReference type="Proteomes" id="UP000504635"/>
    </source>
</evidence>
<feature type="compositionally biased region" description="Acidic residues" evidence="10">
    <location>
        <begin position="1"/>
        <end position="29"/>
    </location>
</feature>
<evidence type="ECO:0000256" key="6">
    <source>
        <dbReference type="ARBA" id="ARBA00023212"/>
    </source>
</evidence>
<keyword evidence="3 8" id="KW-0853">WD repeat</keyword>
<evidence type="ECO:0000256" key="2">
    <source>
        <dbReference type="ARBA" id="ARBA00022490"/>
    </source>
</evidence>
<keyword evidence="2" id="KW-0963">Cytoplasm</keyword>
<evidence type="ECO:0000313" key="13">
    <source>
        <dbReference type="RefSeq" id="XP_030750380.1"/>
    </source>
</evidence>
<dbReference type="KEGG" id="soy:115878135"/>
<proteinExistence type="predicted"/>
<evidence type="ECO:0000256" key="9">
    <source>
        <dbReference type="SAM" id="Coils"/>
    </source>
</evidence>
<dbReference type="Gene3D" id="2.130.10.10">
    <property type="entry name" value="YVTN repeat-like/Quinoprotein amine dehydrogenase"/>
    <property type="match status" value="3"/>
</dbReference>
<name>A0A6J2XG73_SITOR</name>
<dbReference type="PROSITE" id="PS50082">
    <property type="entry name" value="WD_REPEATS_2"/>
    <property type="match status" value="1"/>
</dbReference>
<dbReference type="SUPFAM" id="SSF50998">
    <property type="entry name" value="Quinoprotein alcohol dehydrogenase-like"/>
    <property type="match status" value="1"/>
</dbReference>
<feature type="region of interest" description="Disordered" evidence="10">
    <location>
        <begin position="1"/>
        <end position="38"/>
    </location>
</feature>
<keyword evidence="12 13" id="KW-0282">Flagellum</keyword>
<feature type="coiled-coil region" evidence="9">
    <location>
        <begin position="826"/>
        <end position="868"/>
    </location>
</feature>
<keyword evidence="11" id="KW-1185">Reference proteome</keyword>
<feature type="compositionally biased region" description="Acidic residues" evidence="10">
    <location>
        <begin position="1412"/>
        <end position="1422"/>
    </location>
</feature>
<feature type="coiled-coil region" evidence="9">
    <location>
        <begin position="1446"/>
        <end position="1512"/>
    </location>
</feature>
<sequence>MSDTEAEAENLPDDEAGTGEDESEWTEEAADTRSVYDPDQFLSGPTISEDGTLNLDILEFDFSFGYDCQKYFNLTVLDENTIIFSSGNFINFFDVTTRVITFRRSALGGGIGHIRKNPNPEFSHFAVAECGQVPIIIIYNWPTLEIICVLKGGAERTYTNVDFNPDGDLMVSQSGDPDYLITVWDWQNHTILLRTKSYGNDVYRVKFSPYIPGQITTCGVAHIKFWKMASTFTGLKLKGEIGRFGKTEYSDILGVLPMPDSKVVSGCDWGNILLWDDGLITFEVFRSLRRKCHEQPIVQFHYFDRELWSVSMDGHVKVWWFEQIDQADPPDDDRVILVDPTYDFYTPGVKLMAIEKRRPTDQMDTFWYAQDGNGGLWLIDLNTEKEPQPAEQLYSCHGGKVVSIAACPFGPYLASLGEAGQLFLFDYLNKTRIYRYKFPSYAVCMLWIPLDIDPTGEIILTGFEDGQIRVCCLKIPKESENLKKNISLTISQIIKPHNRKLTAMSINKQGSLLVTTGEDSTIFVFKVNTEIHSKYLTPIGFIPTTDIVSCITWHYEYENIVLVGCIHGQMMEIQLPEEEQPYTDISFRLFLDVQLNCFKTYKSQIKRDIKIKEIEERKAKKVAKKREHMEQVKKDNPGLEIDEEAFLADSESEEELEPLFIPEVPNRIIWLKYTDKKNIWLSMGGYDAGYIYEYRINQKELVPLRFRLIDGAEEMEISTYLYTHQKDYLIFAMQDGSIRINKTSTEDYTDLSDYFKLSMHDNQNGFIPKLCFSYDEKYLFSCGYDGNLFSYKFQPKDYTYPSQRHRRYRAEHTCAKVDDTKSDQKLSLEETKIKAENDKIQKLANEHKQSIREILKTLKERYKKLLQRNAHLLPSQIIPHADLEPDERVAEYVDQSFIDKIDIVNRKLAYDVEKSKIQVTKLRNYFTDPCDRHTNLVQGINKPGCAIMTVRQRKMPPIFYAMYDVIEQKKIEDEGKGRPPERIQTVQKSTTRIVEKTESPLEFFLLSLSPSIIQHKLGPKLKRVLDKYRKRRNKWQERTTEWEHFMAKKPIPGKNHPDDEKFLAEAKISFGDYKLKESPDYKVNDEDRETTVKHYRKLLDTRGKQYNLRHNFIEEVFKIRDYKYELIEKLKEEQKELFLINEELPKELWKVDPPIPKYDPNEFPEEKLIPKIVLPVSEMETEDSDIVKEVFVECPTGDELEKQTLQRKGDIKYENGVFSSNIPCEEVFKCMDLTFNELANIPEDVETPFESYSKVQRLNRQLFNQTLKVLQMEEMINDFNNWIYMARKERLPILIGGNFIDIYMVCVNEELQILKNSEAEEFKLLEIVNNKLSELHDMEDILDTMKAKKEGCEKKIENLKSDELKIHERFKMAAENNKFFDFLKKVFRKKYRPPKMKTDDEQTSSSSSSSSEESDYEEDEGSIDSRDFGFMKQDINVCPKGCEPALFNLTVELRTTRHEIEQTEREEVTLMEITKKNIDIQNKKMAKVRVEYQECVNTLEEFRREKQKKLNNVRCTVVLHIDQIYGFNPESSDISDFLVFPKSKLTSLYNRVGLLQSEALDEQSKHDTYLTHLMRLHKDLIYMKRKVSHLKMEIVSLLKEKFGKVVDINELERAILQRSFQKNYVNELEEVLLKKMVYDLRIKMTDVKGLYIDELEHWQRKIVQCQIDLAKELKENTKRLELLTVMNKEKKELAKFVDSQQRKKEKLQYIETIHKDFMKDMKKLEEIAADQQRTLQDLREEIKLLKTKGMAQEVLKRKETIKERERTTGKPVSKTEEEEIKQWIQYDEYVSEQETEDEEDKEQIKKRISIPGYYSTQAEDIITELVENLMQDVGDSLKQRSTHIMVQNILTGMMKCISIQDIIGQILDNIPIELDEKQRQSVGDSAEKLFILQEPVTSEERIMNCVKEILDETISEVLCHDPHYLIPTIIERLLDALPIEIISSEKIMAEIVLQIKESIQDIPLDKQEFSKSLDRLPSAEKNEILDVVNFIIEQVYGTGIDYLYVIPKK</sequence>
<feature type="repeat" description="WD" evidence="8">
    <location>
        <begin position="494"/>
        <end position="529"/>
    </location>
</feature>
<protein>
    <submittedName>
        <fullName evidence="12 13">Cilia- and flagella-associated protein 44</fullName>
    </submittedName>
</protein>
<keyword evidence="6" id="KW-0206">Cytoskeleton</keyword>
<feature type="coiled-coil region" evidence="9">
    <location>
        <begin position="1721"/>
        <end position="1748"/>
    </location>
</feature>
<dbReference type="Proteomes" id="UP000504635">
    <property type="component" value="Unplaced"/>
</dbReference>
<keyword evidence="12 13" id="KW-0969">Cilium</keyword>
<keyword evidence="5 9" id="KW-0175">Coiled coil</keyword>
<gene>
    <name evidence="12 13" type="primary">LOC115878135</name>
</gene>
<dbReference type="InterPro" id="IPR015943">
    <property type="entry name" value="WD40/YVTN_repeat-like_dom_sf"/>
</dbReference>
<dbReference type="InterPro" id="IPR011047">
    <property type="entry name" value="Quinoprotein_ADH-like_sf"/>
</dbReference>
<dbReference type="OrthoDB" id="1935234at2759"/>
<dbReference type="GO" id="GO:0003341">
    <property type="term" value="P:cilium movement"/>
    <property type="evidence" value="ECO:0007669"/>
    <property type="project" value="UniProtKB-ARBA"/>
</dbReference>
<reference evidence="12 13" key="1">
    <citation type="submission" date="2025-04" db="UniProtKB">
        <authorList>
            <consortium name="RefSeq"/>
        </authorList>
    </citation>
    <scope>IDENTIFICATION</scope>
    <source>
        <tissue evidence="12 13">Gonads</tissue>
    </source>
</reference>
<dbReference type="RefSeq" id="XP_030750373.1">
    <property type="nucleotide sequence ID" value="XM_030894513.1"/>
</dbReference>
<evidence type="ECO:0000256" key="1">
    <source>
        <dbReference type="ARBA" id="ARBA00004430"/>
    </source>
</evidence>
<keyword evidence="4" id="KW-0677">Repeat</keyword>
<evidence type="ECO:0000256" key="5">
    <source>
        <dbReference type="ARBA" id="ARBA00023054"/>
    </source>
</evidence>
<organism evidence="11 12">
    <name type="scientific">Sitophilus oryzae</name>
    <name type="common">Rice weevil</name>
    <name type="synonym">Curculio oryzae</name>
    <dbReference type="NCBI Taxonomy" id="7048"/>
    <lineage>
        <taxon>Eukaryota</taxon>
        <taxon>Metazoa</taxon>
        <taxon>Ecdysozoa</taxon>
        <taxon>Arthropoda</taxon>
        <taxon>Hexapoda</taxon>
        <taxon>Insecta</taxon>
        <taxon>Pterygota</taxon>
        <taxon>Neoptera</taxon>
        <taxon>Endopterygota</taxon>
        <taxon>Coleoptera</taxon>
        <taxon>Polyphaga</taxon>
        <taxon>Cucujiformia</taxon>
        <taxon>Curculionidae</taxon>
        <taxon>Dryophthorinae</taxon>
        <taxon>Sitophilus</taxon>
    </lineage>
</organism>
<dbReference type="PANTHER" id="PTHR14885">
    <property type="entry name" value="CILIA- AND FLAGELLA-ASSOCIATED PROTEIN 43-RELATED"/>
    <property type="match status" value="1"/>
</dbReference>
<evidence type="ECO:0000313" key="12">
    <source>
        <dbReference type="RefSeq" id="XP_030750373.1"/>
    </source>
</evidence>
<dbReference type="GO" id="GO:0005930">
    <property type="term" value="C:axoneme"/>
    <property type="evidence" value="ECO:0007669"/>
    <property type="project" value="UniProtKB-SubCell"/>
</dbReference>